<reference evidence="1" key="1">
    <citation type="journal article" date="2023" name="Front. Mar. Sci.">
        <title>A new Merluccius polli reference genome to investigate the effects of global change in West African waters.</title>
        <authorList>
            <person name="Mateo J.L."/>
            <person name="Blanco-Fernandez C."/>
            <person name="Garcia-Vazquez E."/>
            <person name="Machado-Schiaffino G."/>
        </authorList>
    </citation>
    <scope>NUCLEOTIDE SEQUENCE</scope>
    <source>
        <strain evidence="1">C29</strain>
        <tissue evidence="1">Fin</tissue>
    </source>
</reference>
<keyword evidence="2" id="KW-1185">Reference proteome</keyword>
<dbReference type="EMBL" id="JAOPHQ010005423">
    <property type="protein sequence ID" value="KAK0135482.1"/>
    <property type="molecule type" value="Genomic_DNA"/>
</dbReference>
<sequence>MAACYTCSTCTILPSLINGYTTTTTTTTTTCDLCRRTSAKATYVVCGSKPLLHPPPRTVGSREGSGQFLLDEVADFTEEEGQAFVTLHQSFGPHMDRGVLETYFRILKINWKKQPKPGKRLGRDNHLLLLACVVQAIRAVFPSPDGQYHRFKETTDAQEEL</sequence>
<name>A0AA47M8N7_MERPO</name>
<organism evidence="1 2">
    <name type="scientific">Merluccius polli</name>
    <name type="common">Benguela hake</name>
    <name type="synonym">Merluccius cadenati</name>
    <dbReference type="NCBI Taxonomy" id="89951"/>
    <lineage>
        <taxon>Eukaryota</taxon>
        <taxon>Metazoa</taxon>
        <taxon>Chordata</taxon>
        <taxon>Craniata</taxon>
        <taxon>Vertebrata</taxon>
        <taxon>Euteleostomi</taxon>
        <taxon>Actinopterygii</taxon>
        <taxon>Neopterygii</taxon>
        <taxon>Teleostei</taxon>
        <taxon>Neoteleostei</taxon>
        <taxon>Acanthomorphata</taxon>
        <taxon>Zeiogadaria</taxon>
        <taxon>Gadariae</taxon>
        <taxon>Gadiformes</taxon>
        <taxon>Gadoidei</taxon>
        <taxon>Merlucciidae</taxon>
        <taxon>Merluccius</taxon>
    </lineage>
</organism>
<dbReference type="AlphaFoldDB" id="A0AA47M8N7"/>
<protein>
    <submittedName>
        <fullName evidence="1">Uncharacterized protein</fullName>
    </submittedName>
</protein>
<accession>A0AA47M8N7</accession>
<dbReference type="Proteomes" id="UP001174136">
    <property type="component" value="Unassembled WGS sequence"/>
</dbReference>
<comment type="caution">
    <text evidence="1">The sequence shown here is derived from an EMBL/GenBank/DDBJ whole genome shotgun (WGS) entry which is preliminary data.</text>
</comment>
<proteinExistence type="predicted"/>
<gene>
    <name evidence="1" type="ORF">N1851_028663</name>
</gene>
<evidence type="ECO:0000313" key="1">
    <source>
        <dbReference type="EMBL" id="KAK0135482.1"/>
    </source>
</evidence>
<evidence type="ECO:0000313" key="2">
    <source>
        <dbReference type="Proteomes" id="UP001174136"/>
    </source>
</evidence>